<protein>
    <recommendedName>
        <fullName evidence="1">FAD-binding FR-type domain-containing protein</fullName>
    </recommendedName>
</protein>
<name>A0A383DFE5_9ZZZZ</name>
<dbReference type="PROSITE" id="PS51384">
    <property type="entry name" value="FAD_FR"/>
    <property type="match status" value="1"/>
</dbReference>
<dbReference type="InterPro" id="IPR050353">
    <property type="entry name" value="PyrK_electron_transfer"/>
</dbReference>
<dbReference type="PANTHER" id="PTHR43513:SF3">
    <property type="entry name" value="DIHYDROOROTATE DEHYDROGENASE B (NAD(+)), ELECTRON TRANSFER SUBUNIT-RELATED"/>
    <property type="match status" value="1"/>
</dbReference>
<dbReference type="SUPFAM" id="SSF63380">
    <property type="entry name" value="Riboflavin synthase domain-like"/>
    <property type="match status" value="1"/>
</dbReference>
<dbReference type="GO" id="GO:0016491">
    <property type="term" value="F:oxidoreductase activity"/>
    <property type="evidence" value="ECO:0007669"/>
    <property type="project" value="InterPro"/>
</dbReference>
<sequence>MASVISNNKISEGIYKTILCSPDISAYSHPGQFVNILPSYNWEYVMRRPMSIASQGDDNISIIYKAIGEGTRIMANWEKGSQVDLIGPLGNYWGNYQSSYPILIGGGVGIAPILNLHTQLKKDYIQH</sequence>
<evidence type="ECO:0000313" key="2">
    <source>
        <dbReference type="EMBL" id="SVE43054.1"/>
    </source>
</evidence>
<dbReference type="AlphaFoldDB" id="A0A383DFE5"/>
<organism evidence="2">
    <name type="scientific">marine metagenome</name>
    <dbReference type="NCBI Taxonomy" id="408172"/>
    <lineage>
        <taxon>unclassified sequences</taxon>
        <taxon>metagenomes</taxon>
        <taxon>ecological metagenomes</taxon>
    </lineage>
</organism>
<dbReference type="Gene3D" id="2.40.30.10">
    <property type="entry name" value="Translation factors"/>
    <property type="match status" value="1"/>
</dbReference>
<feature type="non-terminal residue" evidence="2">
    <location>
        <position position="127"/>
    </location>
</feature>
<dbReference type="PANTHER" id="PTHR43513">
    <property type="entry name" value="DIHYDROOROTATE DEHYDROGENASE B (NAD(+)), ELECTRON TRANSFER SUBUNIT"/>
    <property type="match status" value="1"/>
</dbReference>
<evidence type="ECO:0000259" key="1">
    <source>
        <dbReference type="PROSITE" id="PS51384"/>
    </source>
</evidence>
<gene>
    <name evidence="2" type="ORF">METZ01_LOCUS495908</name>
</gene>
<dbReference type="InterPro" id="IPR039261">
    <property type="entry name" value="FNR_nucleotide-bd"/>
</dbReference>
<dbReference type="InterPro" id="IPR017927">
    <property type="entry name" value="FAD-bd_FR_type"/>
</dbReference>
<proteinExistence type="predicted"/>
<accession>A0A383DFE5</accession>
<dbReference type="EMBL" id="UINC01216776">
    <property type="protein sequence ID" value="SVE43054.1"/>
    <property type="molecule type" value="Genomic_DNA"/>
</dbReference>
<feature type="domain" description="FAD-binding FR-type" evidence="1">
    <location>
        <begin position="1"/>
        <end position="95"/>
    </location>
</feature>
<dbReference type="InterPro" id="IPR017938">
    <property type="entry name" value="Riboflavin_synthase-like_b-brl"/>
</dbReference>
<dbReference type="SUPFAM" id="SSF52343">
    <property type="entry name" value="Ferredoxin reductase-like, C-terminal NADP-linked domain"/>
    <property type="match status" value="1"/>
</dbReference>
<reference evidence="2" key="1">
    <citation type="submission" date="2018-05" db="EMBL/GenBank/DDBJ databases">
        <authorList>
            <person name="Lanie J.A."/>
            <person name="Ng W.-L."/>
            <person name="Kazmierczak K.M."/>
            <person name="Andrzejewski T.M."/>
            <person name="Davidsen T.M."/>
            <person name="Wayne K.J."/>
            <person name="Tettelin H."/>
            <person name="Glass J.I."/>
            <person name="Rusch D."/>
            <person name="Podicherti R."/>
            <person name="Tsui H.-C.T."/>
            <person name="Winkler M.E."/>
        </authorList>
    </citation>
    <scope>NUCLEOTIDE SEQUENCE</scope>
</reference>